<evidence type="ECO:0000256" key="1">
    <source>
        <dbReference type="SAM" id="Phobius"/>
    </source>
</evidence>
<proteinExistence type="predicted"/>
<dbReference type="Proteomes" id="UP000219338">
    <property type="component" value="Unassembled WGS sequence"/>
</dbReference>
<dbReference type="Gene3D" id="6.10.110.10">
    <property type="match status" value="1"/>
</dbReference>
<evidence type="ECO:0000313" key="3">
    <source>
        <dbReference type="Proteomes" id="UP000219338"/>
    </source>
</evidence>
<dbReference type="EMBL" id="FUEG01000008">
    <property type="protein sequence ID" value="SJL07877.1"/>
    <property type="molecule type" value="Genomic_DNA"/>
</dbReference>
<evidence type="ECO:0000313" key="2">
    <source>
        <dbReference type="EMBL" id="SJL07877.1"/>
    </source>
</evidence>
<dbReference type="OrthoDB" id="2993098at2759"/>
<dbReference type="InterPro" id="IPR038213">
    <property type="entry name" value="IFI6/IFI27-like_sf"/>
</dbReference>
<keyword evidence="1" id="KW-0812">Transmembrane</keyword>
<name>A0A284RGL0_ARMOS</name>
<feature type="transmembrane region" description="Helical" evidence="1">
    <location>
        <begin position="80"/>
        <end position="106"/>
    </location>
</feature>
<sequence length="280" mass="31061">MYLVARTATQQDFDFNKTWEQILKWIKIAMSVISDIFVNVFKDYACAFQWLLGCLISTKDFLINQVFYPLGTILQANPRLALFISIIIFIGPWIILIPLILILAPLVLIQEVYVLVLTVLGFSVSGITCGSPTALFHSFCYDEDTTPGALFAYLQTVGATYQKVEIKWRLALLRKVAVNGSLPVIAEFDSMMSSSPSTFKPDRPSLGLQLHHIIMSPITYPPRAHTHTSSKAAVVSDQPAPVQGMVVEKKKEQEPMRLRGGCIPCPGGGMCYIIPIPCCC</sequence>
<feature type="transmembrane region" description="Helical" evidence="1">
    <location>
        <begin position="112"/>
        <end position="129"/>
    </location>
</feature>
<dbReference type="AlphaFoldDB" id="A0A284RGL0"/>
<organism evidence="2 3">
    <name type="scientific">Armillaria ostoyae</name>
    <name type="common">Armillaria root rot fungus</name>
    <dbReference type="NCBI Taxonomy" id="47428"/>
    <lineage>
        <taxon>Eukaryota</taxon>
        <taxon>Fungi</taxon>
        <taxon>Dikarya</taxon>
        <taxon>Basidiomycota</taxon>
        <taxon>Agaricomycotina</taxon>
        <taxon>Agaricomycetes</taxon>
        <taxon>Agaricomycetidae</taxon>
        <taxon>Agaricales</taxon>
        <taxon>Marasmiineae</taxon>
        <taxon>Physalacriaceae</taxon>
        <taxon>Armillaria</taxon>
    </lineage>
</organism>
<accession>A0A284RGL0</accession>
<protein>
    <submittedName>
        <fullName evidence="2">Uncharacterized protein</fullName>
    </submittedName>
</protein>
<keyword evidence="1" id="KW-0472">Membrane</keyword>
<keyword evidence="3" id="KW-1185">Reference proteome</keyword>
<reference evidence="3" key="1">
    <citation type="journal article" date="2017" name="Nat. Ecol. Evol.">
        <title>Genome expansion and lineage-specific genetic innovations in the forest pathogenic fungi Armillaria.</title>
        <authorList>
            <person name="Sipos G."/>
            <person name="Prasanna A.N."/>
            <person name="Walter M.C."/>
            <person name="O'Connor E."/>
            <person name="Balint B."/>
            <person name="Krizsan K."/>
            <person name="Kiss B."/>
            <person name="Hess J."/>
            <person name="Varga T."/>
            <person name="Slot J."/>
            <person name="Riley R."/>
            <person name="Boka B."/>
            <person name="Rigling D."/>
            <person name="Barry K."/>
            <person name="Lee J."/>
            <person name="Mihaltcheva S."/>
            <person name="LaButti K."/>
            <person name="Lipzen A."/>
            <person name="Waldron R."/>
            <person name="Moloney N.M."/>
            <person name="Sperisen C."/>
            <person name="Kredics L."/>
            <person name="Vagvoelgyi C."/>
            <person name="Patrignani A."/>
            <person name="Fitzpatrick D."/>
            <person name="Nagy I."/>
            <person name="Doyle S."/>
            <person name="Anderson J.B."/>
            <person name="Grigoriev I.V."/>
            <person name="Gueldener U."/>
            <person name="Muensterkoetter M."/>
            <person name="Nagy L.G."/>
        </authorList>
    </citation>
    <scope>NUCLEOTIDE SEQUENCE [LARGE SCALE GENOMIC DNA]</scope>
    <source>
        <strain evidence="3">C18/9</strain>
    </source>
</reference>
<keyword evidence="1" id="KW-1133">Transmembrane helix</keyword>
<gene>
    <name evidence="2" type="ORF">ARMOST_11232</name>
</gene>